<dbReference type="AlphaFoldDB" id="A0A1V2ESE3"/>
<dbReference type="Gene3D" id="3.40.50.300">
    <property type="entry name" value="P-loop containing nucleotide triphosphate hydrolases"/>
    <property type="match status" value="1"/>
</dbReference>
<gene>
    <name evidence="2" type="ORF">SPHI_23990</name>
</gene>
<dbReference type="Gene3D" id="1.10.8.60">
    <property type="match status" value="1"/>
</dbReference>
<dbReference type="EMBL" id="MPSB01000011">
    <property type="protein sequence ID" value="ONF95500.1"/>
    <property type="molecule type" value="Genomic_DNA"/>
</dbReference>
<evidence type="ECO:0000259" key="1">
    <source>
        <dbReference type="Pfam" id="PF22688"/>
    </source>
</evidence>
<keyword evidence="3" id="KW-1185">Reference proteome</keyword>
<protein>
    <recommendedName>
        <fullName evidence="1">Hda lid domain-containing protein</fullName>
    </recommendedName>
</protein>
<dbReference type="InterPro" id="IPR027417">
    <property type="entry name" value="P-loop_NTPase"/>
</dbReference>
<dbReference type="STRING" id="1915074.SPHI_23990"/>
<dbReference type="SUPFAM" id="SSF52540">
    <property type="entry name" value="P-loop containing nucleoside triphosphate hydrolases"/>
    <property type="match status" value="1"/>
</dbReference>
<evidence type="ECO:0000313" key="3">
    <source>
        <dbReference type="Proteomes" id="UP000188729"/>
    </source>
</evidence>
<proteinExistence type="predicted"/>
<comment type="caution">
    <text evidence="2">The sequence shown here is derived from an EMBL/GenBank/DDBJ whole genome shotgun (WGS) entry which is preliminary data.</text>
</comment>
<reference evidence="2 3" key="1">
    <citation type="submission" date="2016-11" db="EMBL/GenBank/DDBJ databases">
        <title>Genome sequence of Sphingomonas jeddahensis G39.</title>
        <authorList>
            <person name="Poehlein A."/>
            <person name="Wuebbeler J.H."/>
            <person name="Steinbuechel A."/>
            <person name="Daniel R."/>
        </authorList>
    </citation>
    <scope>NUCLEOTIDE SEQUENCE [LARGE SCALE GENOMIC DNA]</scope>
    <source>
        <strain evidence="2 3">G39</strain>
    </source>
</reference>
<feature type="domain" description="Hda lid" evidence="1">
    <location>
        <begin position="153"/>
        <end position="213"/>
    </location>
</feature>
<organism evidence="2 3">
    <name type="scientific">Sphingomonas jeddahensis</name>
    <dbReference type="NCBI Taxonomy" id="1915074"/>
    <lineage>
        <taxon>Bacteria</taxon>
        <taxon>Pseudomonadati</taxon>
        <taxon>Pseudomonadota</taxon>
        <taxon>Alphaproteobacteria</taxon>
        <taxon>Sphingomonadales</taxon>
        <taxon>Sphingomonadaceae</taxon>
        <taxon>Sphingomonas</taxon>
    </lineage>
</organism>
<name>A0A1V2ESE3_9SPHN</name>
<dbReference type="Proteomes" id="UP000188729">
    <property type="component" value="Unassembled WGS sequence"/>
</dbReference>
<dbReference type="InterPro" id="IPR055199">
    <property type="entry name" value="Hda_lid"/>
</dbReference>
<dbReference type="Pfam" id="PF22688">
    <property type="entry name" value="Hda_lid"/>
    <property type="match status" value="1"/>
</dbReference>
<accession>A0A1V2ESE3</accession>
<sequence>MLRRDESGEEDKSGLGDSRAVSQIALPLVWPADPHGDEFLVSPSNDRAVHMLDHWATWPVMAALLVGPRKSGRSLLARIFAAKSGGTIIDDAPDRSETELFHAWNHAQAHRRPLLMIADVPAPAWHVELPDLRSRLAATPLAEIGPPDDALIRALLEREFGRRGMDARPDLVDWLVTRIERSHVAVMRTVDALDQEVMERRKRLSIPLARTTLAAAALIPSPPEP</sequence>
<evidence type="ECO:0000313" key="2">
    <source>
        <dbReference type="EMBL" id="ONF95500.1"/>
    </source>
</evidence>